<dbReference type="eggNOG" id="KOG0533">
    <property type="taxonomic scope" value="Eukaryota"/>
</dbReference>
<dbReference type="SMART" id="SM00360">
    <property type="entry name" value="RRM"/>
    <property type="match status" value="1"/>
</dbReference>
<evidence type="ECO:0000313" key="4">
    <source>
        <dbReference type="EMBL" id="ESO09588.1"/>
    </source>
</evidence>
<dbReference type="PANTHER" id="PTHR19965:SF82">
    <property type="entry name" value="THO COMPLEX SUBUNIT 4"/>
    <property type="match status" value="1"/>
</dbReference>
<dbReference type="EMBL" id="KB095959">
    <property type="protein sequence ID" value="ESO09588.1"/>
    <property type="molecule type" value="Genomic_DNA"/>
</dbReference>
<dbReference type="OrthoDB" id="1049195at2759"/>
<dbReference type="InterPro" id="IPR012677">
    <property type="entry name" value="Nucleotide-bd_a/b_plait_sf"/>
</dbReference>
<keyword evidence="6" id="KW-1185">Reference proteome</keyword>
<protein>
    <recommendedName>
        <fullName evidence="3">RRM domain-containing protein</fullName>
    </recommendedName>
</protein>
<dbReference type="PANTHER" id="PTHR19965">
    <property type="entry name" value="RNA AND EXPORT FACTOR BINDING PROTEIN"/>
    <property type="match status" value="1"/>
</dbReference>
<evidence type="ECO:0000256" key="2">
    <source>
        <dbReference type="PROSITE-ProRule" id="PRU00176"/>
    </source>
</evidence>
<dbReference type="InterPro" id="IPR035979">
    <property type="entry name" value="RBD_domain_sf"/>
</dbReference>
<dbReference type="STRING" id="6412.T1G1J5"/>
<dbReference type="CTD" id="20214943"/>
<dbReference type="InterPro" id="IPR051229">
    <property type="entry name" value="ALYREF_mRNA_export"/>
</dbReference>
<dbReference type="EMBL" id="AMQM01003000">
    <property type="status" value="NOT_ANNOTATED_CDS"/>
    <property type="molecule type" value="Genomic_DNA"/>
</dbReference>
<reference evidence="6" key="1">
    <citation type="submission" date="2012-12" db="EMBL/GenBank/DDBJ databases">
        <authorList>
            <person name="Hellsten U."/>
            <person name="Grimwood J."/>
            <person name="Chapman J.A."/>
            <person name="Shapiro H."/>
            <person name="Aerts A."/>
            <person name="Otillar R.P."/>
            <person name="Terry A.Y."/>
            <person name="Boore J.L."/>
            <person name="Simakov O."/>
            <person name="Marletaz F."/>
            <person name="Cho S.-J."/>
            <person name="Edsinger-Gonzales E."/>
            <person name="Havlak P."/>
            <person name="Kuo D.-H."/>
            <person name="Larsson T."/>
            <person name="Lv J."/>
            <person name="Arendt D."/>
            <person name="Savage R."/>
            <person name="Osoegawa K."/>
            <person name="de Jong P."/>
            <person name="Lindberg D.R."/>
            <person name="Seaver E.C."/>
            <person name="Weisblat D.A."/>
            <person name="Putnam N.H."/>
            <person name="Grigoriev I.V."/>
            <person name="Rokhsar D.S."/>
        </authorList>
    </citation>
    <scope>NUCLEOTIDE SEQUENCE</scope>
</reference>
<dbReference type="EnsemblMetazoa" id="HelroT73860">
    <property type="protein sequence ID" value="HelroP73860"/>
    <property type="gene ID" value="HelroG73860"/>
</dbReference>
<dbReference type="SUPFAM" id="SSF54928">
    <property type="entry name" value="RNA-binding domain, RBD"/>
    <property type="match status" value="1"/>
</dbReference>
<dbReference type="InterPro" id="IPR000504">
    <property type="entry name" value="RRM_dom"/>
</dbReference>
<name>T1G1J5_HELRO</name>
<gene>
    <name evidence="5" type="primary">20214943</name>
    <name evidence="4" type="ORF">HELRODRAFT_73860</name>
</gene>
<feature type="domain" description="RRM" evidence="3">
    <location>
        <begin position="30"/>
        <end position="101"/>
    </location>
</feature>
<keyword evidence="1 2" id="KW-0694">RNA-binding</keyword>
<evidence type="ECO:0000259" key="3">
    <source>
        <dbReference type="PROSITE" id="PS50102"/>
    </source>
</evidence>
<evidence type="ECO:0000256" key="1">
    <source>
        <dbReference type="ARBA" id="ARBA00022884"/>
    </source>
</evidence>
<sequence>SSQRNLEGVWKHDLFEGTVGISANNTAIEGKLLISNLDFGVNDSDMKELFSEFGILKKAAVHYDFSGRSQGTAEVIFASKQAALQAMNHYNAVPLDGNQLS</sequence>
<dbReference type="GO" id="GO:0006406">
    <property type="term" value="P:mRNA export from nucleus"/>
    <property type="evidence" value="ECO:0000318"/>
    <property type="project" value="GO_Central"/>
</dbReference>
<dbReference type="AlphaFoldDB" id="T1G1J5"/>
<dbReference type="Gene3D" id="3.30.70.330">
    <property type="match status" value="1"/>
</dbReference>
<dbReference type="RefSeq" id="XP_009012681.1">
    <property type="nucleotide sequence ID" value="XM_009014433.1"/>
</dbReference>
<dbReference type="KEGG" id="hro:HELRODRAFT_73860"/>
<reference evidence="4 6" key="2">
    <citation type="journal article" date="2013" name="Nature">
        <title>Insights into bilaterian evolution from three spiralian genomes.</title>
        <authorList>
            <person name="Simakov O."/>
            <person name="Marletaz F."/>
            <person name="Cho S.J."/>
            <person name="Edsinger-Gonzales E."/>
            <person name="Havlak P."/>
            <person name="Hellsten U."/>
            <person name="Kuo D.H."/>
            <person name="Larsson T."/>
            <person name="Lv J."/>
            <person name="Arendt D."/>
            <person name="Savage R."/>
            <person name="Osoegawa K."/>
            <person name="de Jong P."/>
            <person name="Grimwood J."/>
            <person name="Chapman J.A."/>
            <person name="Shapiro H."/>
            <person name="Aerts A."/>
            <person name="Otillar R.P."/>
            <person name="Terry A.Y."/>
            <person name="Boore J.L."/>
            <person name="Grigoriev I.V."/>
            <person name="Lindberg D.R."/>
            <person name="Seaver E.C."/>
            <person name="Weisblat D.A."/>
            <person name="Putnam N.H."/>
            <person name="Rokhsar D.S."/>
        </authorList>
    </citation>
    <scope>NUCLEOTIDE SEQUENCE</scope>
</reference>
<dbReference type="GO" id="GO:0003729">
    <property type="term" value="F:mRNA binding"/>
    <property type="evidence" value="ECO:0000318"/>
    <property type="project" value="GO_Central"/>
</dbReference>
<dbReference type="Proteomes" id="UP000015101">
    <property type="component" value="Unassembled WGS sequence"/>
</dbReference>
<dbReference type="GeneID" id="20214943"/>
<organism evidence="5 6">
    <name type="scientific">Helobdella robusta</name>
    <name type="common">Californian leech</name>
    <dbReference type="NCBI Taxonomy" id="6412"/>
    <lineage>
        <taxon>Eukaryota</taxon>
        <taxon>Metazoa</taxon>
        <taxon>Spiralia</taxon>
        <taxon>Lophotrochozoa</taxon>
        <taxon>Annelida</taxon>
        <taxon>Clitellata</taxon>
        <taxon>Hirudinea</taxon>
        <taxon>Rhynchobdellida</taxon>
        <taxon>Glossiphoniidae</taxon>
        <taxon>Helobdella</taxon>
    </lineage>
</organism>
<dbReference type="Pfam" id="PF00076">
    <property type="entry name" value="RRM_1"/>
    <property type="match status" value="1"/>
</dbReference>
<dbReference type="HOGENOM" id="CLU_165211_0_0_1"/>
<evidence type="ECO:0000313" key="5">
    <source>
        <dbReference type="EnsemblMetazoa" id="HelroP73860"/>
    </source>
</evidence>
<dbReference type="PROSITE" id="PS50102">
    <property type="entry name" value="RRM"/>
    <property type="match status" value="1"/>
</dbReference>
<accession>T1G1J5</accession>
<dbReference type="InParanoid" id="T1G1J5"/>
<dbReference type="GO" id="GO:0005634">
    <property type="term" value="C:nucleus"/>
    <property type="evidence" value="ECO:0000318"/>
    <property type="project" value="GO_Central"/>
</dbReference>
<dbReference type="CDD" id="cd12680">
    <property type="entry name" value="RRM_THOC4"/>
    <property type="match status" value="1"/>
</dbReference>
<evidence type="ECO:0000313" key="6">
    <source>
        <dbReference type="Proteomes" id="UP000015101"/>
    </source>
</evidence>
<proteinExistence type="predicted"/>
<reference evidence="5" key="3">
    <citation type="submission" date="2015-06" db="UniProtKB">
        <authorList>
            <consortium name="EnsemblMetazoa"/>
        </authorList>
    </citation>
    <scope>IDENTIFICATION</scope>
</reference>